<sequence>MIVDYSAHFWGDKHIGYNVLYDHMKKGEDSVHELLTFIKERISMEDDILKCLGRHLNKANTYTANNGSLVDAWRLTKNTLEFWIEIKTKMVHNLGDLSRDVFRYQEELIKIRKKAKDIETLEAINLMQTTTTCLQKIRNKLNKSHIEYRQYMEKYAQIRDIFEERILKAARMFQEHDRGHILQMKKFFLQLATLLETKHNSNAKTTIEYRQNLELIDIEEIMLKFIEEKGTGTDIPKKLNWTEADELPQELDVLSAVHSHSSSSNNSSAIVAPNTTFSSVNVQHPPPTAVNDLLSLDDQWGSSTGTNLFESAKSSSQRKSQQQKMQRFKQSASEADEEDSDSNSENTENGQQTNIRINTSDNQQQQQSSSISTVQQQISSWLGRQKQAASHWRLKKHSASQSSLPAAVANEMAITNEKLQSNNHFAEFSKSCGVNEGKGGGGSGLSKRYQKKINVKNSNNEITQTKMKRAQFQLEGENCDISAEEPKIKDPLQIFGPPPPLPIAEPPPPLFDNNQFNSSPNFQNVSSFIFSDEKQQNIPNYNISHNTHWSADSSSSDDEDNSTQFQTTKIRQLQIRPLDEHQEFHKNTSLDELRSAIGQIGLPKSSTIDNDPWAASDAETTTSADISIQSNQITSQVIPPLRAALTGDSQYRRCFAPSNDFGQSFSIFSTSNSIARARPRSHTPLIFGPTSSNIFSKPQMTQIPLNQNINSTSNIESKLNTKVSSTINPSPTSISDLKLPIALATNDCIHCWIKKDFKPEIRIFGTILLSLPSAALQILQNSSLNSPLKFTFKCAQIKSLIPNQLFGLTSNNIPSLDNCYNFSIEREKLRDFLQDQQIKFPMASYHNTDLMHYELFENINNLLPISLRSFWSKIEDSNWKIRIEYQLKEFSLKNISFTTKLTTTKNLNEQKQFLIINSEPEAKLDSKNNIIWEFNELSKNCNGILNCEINSKELLLPSNTFVQFQAPNNTISNAEIILNDNINYMLSVFRCKFISGKYFCEPEII</sequence>
<feature type="compositionally biased region" description="Pro residues" evidence="2">
    <location>
        <begin position="496"/>
        <end position="510"/>
    </location>
</feature>
<reference evidence="5" key="1">
    <citation type="submission" date="2016-11" db="UniProtKB">
        <authorList>
            <consortium name="WormBaseParasite"/>
        </authorList>
    </citation>
    <scope>IDENTIFICATION</scope>
</reference>
<feature type="region of interest" description="Disordered" evidence="2">
    <location>
        <begin position="305"/>
        <end position="351"/>
    </location>
</feature>
<dbReference type="AlphaFoldDB" id="A0A1I8BS96"/>
<dbReference type="OMA" id="NEYIHAW"/>
<dbReference type="WBParaSite" id="MhA1_Contig512.frz3.gene18">
    <property type="protein sequence ID" value="MhA1_Contig512.frz3.gene18"/>
    <property type="gene ID" value="MhA1_Contig512.frz3.gene18"/>
</dbReference>
<feature type="region of interest" description="Disordered" evidence="2">
    <location>
        <begin position="495"/>
        <end position="518"/>
    </location>
</feature>
<evidence type="ECO:0000256" key="2">
    <source>
        <dbReference type="SAM" id="MobiDB-lite"/>
    </source>
</evidence>
<evidence type="ECO:0000313" key="4">
    <source>
        <dbReference type="Proteomes" id="UP000095281"/>
    </source>
</evidence>
<evidence type="ECO:0000259" key="3">
    <source>
        <dbReference type="Pfam" id="PF22699"/>
    </source>
</evidence>
<dbReference type="Gene3D" id="1.20.1270.60">
    <property type="entry name" value="Arfaptin homology (AH) domain/BAR domain"/>
    <property type="match status" value="1"/>
</dbReference>
<evidence type="ECO:0000256" key="1">
    <source>
        <dbReference type="ARBA" id="ARBA00023054"/>
    </source>
</evidence>
<dbReference type="SUPFAM" id="SSF103657">
    <property type="entry name" value="BAR/IMD domain-like"/>
    <property type="match status" value="1"/>
</dbReference>
<feature type="compositionally biased region" description="Polar residues" evidence="2">
    <location>
        <begin position="539"/>
        <end position="549"/>
    </location>
</feature>
<evidence type="ECO:0000313" key="5">
    <source>
        <dbReference type="WBParaSite" id="MhA1_Contig512.frz3.gene18"/>
    </source>
</evidence>
<feature type="compositionally biased region" description="Low complexity" evidence="2">
    <location>
        <begin position="311"/>
        <end position="333"/>
    </location>
</feature>
<keyword evidence="4" id="KW-1185">Reference proteome</keyword>
<dbReference type="Proteomes" id="UP000095281">
    <property type="component" value="Unplaced"/>
</dbReference>
<dbReference type="GO" id="GO:0005737">
    <property type="term" value="C:cytoplasm"/>
    <property type="evidence" value="ECO:0007669"/>
    <property type="project" value="TreeGrafter"/>
</dbReference>
<keyword evidence="1" id="KW-0175">Coiled coil</keyword>
<dbReference type="InterPro" id="IPR054713">
    <property type="entry name" value="GMIP/FCHO2-like_FCH"/>
</dbReference>
<accession>A0A1I8BS96</accession>
<dbReference type="InterPro" id="IPR027267">
    <property type="entry name" value="AH/BAR_dom_sf"/>
</dbReference>
<organism evidence="4 5">
    <name type="scientific">Meloidogyne hapla</name>
    <name type="common">Root-knot nematode worm</name>
    <dbReference type="NCBI Taxonomy" id="6305"/>
    <lineage>
        <taxon>Eukaryota</taxon>
        <taxon>Metazoa</taxon>
        <taxon>Ecdysozoa</taxon>
        <taxon>Nematoda</taxon>
        <taxon>Chromadorea</taxon>
        <taxon>Rhabditida</taxon>
        <taxon>Tylenchina</taxon>
        <taxon>Tylenchomorpha</taxon>
        <taxon>Tylenchoidea</taxon>
        <taxon>Meloidogynidae</taxon>
        <taxon>Meloidogyninae</taxon>
        <taxon>Meloidogyne</taxon>
    </lineage>
</organism>
<feature type="region of interest" description="Disordered" evidence="2">
    <location>
        <begin position="539"/>
        <end position="566"/>
    </location>
</feature>
<dbReference type="PANTHER" id="PTHR23065">
    <property type="entry name" value="PROLINE-SERINE-THREONINE PHOSPHATASE INTERACTING PROTEIN 1"/>
    <property type="match status" value="1"/>
</dbReference>
<proteinExistence type="predicted"/>
<dbReference type="GO" id="GO:0005886">
    <property type="term" value="C:plasma membrane"/>
    <property type="evidence" value="ECO:0007669"/>
    <property type="project" value="TreeGrafter"/>
</dbReference>
<dbReference type="PANTHER" id="PTHR23065:SF15">
    <property type="entry name" value="AT02057P"/>
    <property type="match status" value="1"/>
</dbReference>
<protein>
    <submittedName>
        <fullName evidence="5">MHD domain-containing protein</fullName>
    </submittedName>
</protein>
<name>A0A1I8BS96_MELHA</name>
<dbReference type="Pfam" id="PF22699">
    <property type="entry name" value="GMIP-like_FCH"/>
    <property type="match status" value="1"/>
</dbReference>
<feature type="domain" description="GMIP/FCHO2-like FCH" evidence="3">
    <location>
        <begin position="14"/>
        <end position="139"/>
    </location>
</feature>